<dbReference type="InterPro" id="IPR019557">
    <property type="entry name" value="AminoTfrase-like_pln_mobile"/>
</dbReference>
<name>A0A067L9P9_JATCU</name>
<dbReference type="Proteomes" id="UP000027138">
    <property type="component" value="Unassembled WGS sequence"/>
</dbReference>
<protein>
    <recommendedName>
        <fullName evidence="2">Aminotransferase-like plant mobile domain-containing protein</fullName>
    </recommendedName>
</protein>
<evidence type="ECO:0000259" key="2">
    <source>
        <dbReference type="Pfam" id="PF10536"/>
    </source>
</evidence>
<feature type="domain" description="Aminotransferase-like plant mobile" evidence="2">
    <location>
        <begin position="111"/>
        <end position="324"/>
    </location>
</feature>
<dbReference type="AlphaFoldDB" id="A0A067L9P9"/>
<evidence type="ECO:0000256" key="1">
    <source>
        <dbReference type="SAM" id="MobiDB-lite"/>
    </source>
</evidence>
<feature type="region of interest" description="Disordered" evidence="1">
    <location>
        <begin position="1"/>
        <end position="25"/>
    </location>
</feature>
<reference evidence="3 4" key="1">
    <citation type="journal article" date="2014" name="PLoS ONE">
        <title>Global Analysis of Gene Expression Profiles in Physic Nut (Jatropha curcas L.) Seedlings Exposed to Salt Stress.</title>
        <authorList>
            <person name="Zhang L."/>
            <person name="Zhang C."/>
            <person name="Wu P."/>
            <person name="Chen Y."/>
            <person name="Li M."/>
            <person name="Jiang H."/>
            <person name="Wu G."/>
        </authorList>
    </citation>
    <scope>NUCLEOTIDE SEQUENCE [LARGE SCALE GENOMIC DNA]</scope>
    <source>
        <strain evidence="4">cv. GZQX0401</strain>
        <tissue evidence="3">Young leaves</tissue>
    </source>
</reference>
<proteinExistence type="predicted"/>
<dbReference type="GO" id="GO:0010073">
    <property type="term" value="P:meristem maintenance"/>
    <property type="evidence" value="ECO:0007669"/>
    <property type="project" value="InterPro"/>
</dbReference>
<dbReference type="PANTHER" id="PTHR46033:SF8">
    <property type="entry name" value="PROTEIN MAINTENANCE OF MERISTEMS-LIKE"/>
    <property type="match status" value="1"/>
</dbReference>
<dbReference type="Pfam" id="PF10536">
    <property type="entry name" value="PMD"/>
    <property type="match status" value="1"/>
</dbReference>
<organism evidence="3 4">
    <name type="scientific">Jatropha curcas</name>
    <name type="common">Barbados nut</name>
    <dbReference type="NCBI Taxonomy" id="180498"/>
    <lineage>
        <taxon>Eukaryota</taxon>
        <taxon>Viridiplantae</taxon>
        <taxon>Streptophyta</taxon>
        <taxon>Embryophyta</taxon>
        <taxon>Tracheophyta</taxon>
        <taxon>Spermatophyta</taxon>
        <taxon>Magnoliopsida</taxon>
        <taxon>eudicotyledons</taxon>
        <taxon>Gunneridae</taxon>
        <taxon>Pentapetalae</taxon>
        <taxon>rosids</taxon>
        <taxon>fabids</taxon>
        <taxon>Malpighiales</taxon>
        <taxon>Euphorbiaceae</taxon>
        <taxon>Crotonoideae</taxon>
        <taxon>Jatropheae</taxon>
        <taxon>Jatropha</taxon>
    </lineage>
</organism>
<evidence type="ECO:0000313" key="3">
    <source>
        <dbReference type="EMBL" id="KDP45142.1"/>
    </source>
</evidence>
<sequence>METLGALPDIPTFDGEPVPVSRNPLTSGKRPLQLLPLPGTEFPVRYEISRMCDFQAEVDLGKARSGGSSTDASAFWDLLDPPMRARVIAVGFGDYAAGLRRTQLHFPPTMRYALMERWNDCTHTFVFGFGEMTLTPVDYAAITGLRFTGPVAPLDARYQTTTLGAQLVRSLLGVTTQTRLAAWRELLVEARPPAPAYTQEERDQAARSFLFYIISSQLLCTSQNKGDPAVLVCLRDLSQVGSFDWATLALAHLYHGLDVCTRGSGESNWQFIRPLEVWAYEYRIYPGDPSGDTPAESRRIPRYLAHCHHTYANGEDPEYWRSFLNDRSLSDLFLTPWDCEAWRTYPGHEVAELHTRSRFLMRGYWADRYYLGERVYDTPVTPVQWRVPHAPPCHMCLLEGMIREDLEVEYRGFSANDYLSAGDFLVYFSSRMQAWLPEILEYTQDHGTGSGIFFGDPKLLKTPLK</sequence>
<gene>
    <name evidence="3" type="ORF">JCGZ_17474</name>
</gene>
<dbReference type="PANTHER" id="PTHR46033">
    <property type="entry name" value="PROTEIN MAIN-LIKE 2"/>
    <property type="match status" value="1"/>
</dbReference>
<dbReference type="OrthoDB" id="1938336at2759"/>
<keyword evidence="4" id="KW-1185">Reference proteome</keyword>
<dbReference type="EMBL" id="KK914235">
    <property type="protein sequence ID" value="KDP45142.1"/>
    <property type="molecule type" value="Genomic_DNA"/>
</dbReference>
<evidence type="ECO:0000313" key="4">
    <source>
        <dbReference type="Proteomes" id="UP000027138"/>
    </source>
</evidence>
<accession>A0A067L9P9</accession>
<dbReference type="InterPro" id="IPR044824">
    <property type="entry name" value="MAIN-like"/>
</dbReference>